<feature type="compositionally biased region" description="Acidic residues" evidence="2">
    <location>
        <begin position="25"/>
        <end position="52"/>
    </location>
</feature>
<reference evidence="3 4" key="1">
    <citation type="journal article" date="2011" name="Proc. Natl. Acad. Sci. U.S.A.">
        <title>Evolutionary erosion of yeast sex chromosomes by mating-type switching accidents.</title>
        <authorList>
            <person name="Gordon J.L."/>
            <person name="Armisen D."/>
            <person name="Proux-Wera E."/>
            <person name="Oheigeartaigh S.S."/>
            <person name="Byrne K.P."/>
            <person name="Wolfe K.H."/>
        </authorList>
    </citation>
    <scope>NUCLEOTIDE SEQUENCE [LARGE SCALE GENOMIC DNA]</scope>
    <source>
        <strain evidence="4">ATCC 34711 / CBS 6284 / DSM 70876 / NBRC 10599 / NRRL Y-10934 / UCD 77-7</strain>
    </source>
</reference>
<proteinExistence type="inferred from homology"/>
<name>I2GVA0_HENB6</name>
<dbReference type="GO" id="GO:0031011">
    <property type="term" value="C:Ino80 complex"/>
    <property type="evidence" value="ECO:0007669"/>
    <property type="project" value="EnsemblFungi"/>
</dbReference>
<dbReference type="Proteomes" id="UP000002866">
    <property type="component" value="Chromosome 1"/>
</dbReference>
<protein>
    <submittedName>
        <fullName evidence="3">Uncharacterized protein</fullName>
    </submittedName>
</protein>
<dbReference type="GeneID" id="14492700"/>
<dbReference type="Gene3D" id="3.90.640.10">
    <property type="entry name" value="Actin, Chain A, domain 4"/>
    <property type="match status" value="1"/>
</dbReference>
<dbReference type="Gene3D" id="3.30.420.580">
    <property type="match status" value="1"/>
</dbReference>
<dbReference type="RefSeq" id="XP_004177571.1">
    <property type="nucleotide sequence ID" value="XM_004177523.1"/>
</dbReference>
<feature type="region of interest" description="Disordered" evidence="2">
    <location>
        <begin position="1"/>
        <end position="120"/>
    </location>
</feature>
<dbReference type="InParanoid" id="I2GVA0"/>
<evidence type="ECO:0000313" key="3">
    <source>
        <dbReference type="EMBL" id="CCH58052.1"/>
    </source>
</evidence>
<dbReference type="AlphaFoldDB" id="I2GVA0"/>
<dbReference type="GO" id="GO:0006312">
    <property type="term" value="P:mitotic recombination"/>
    <property type="evidence" value="ECO:0007669"/>
    <property type="project" value="EnsemblFungi"/>
</dbReference>
<dbReference type="OMA" id="KSHVELF"/>
<feature type="compositionally biased region" description="Basic residues" evidence="2">
    <location>
        <begin position="85"/>
        <end position="95"/>
    </location>
</feature>
<dbReference type="EMBL" id="HE806316">
    <property type="protein sequence ID" value="CCH58052.1"/>
    <property type="molecule type" value="Genomic_DNA"/>
</dbReference>
<evidence type="ECO:0000256" key="1">
    <source>
        <dbReference type="RuleBase" id="RU000487"/>
    </source>
</evidence>
<feature type="compositionally biased region" description="Acidic residues" evidence="2">
    <location>
        <begin position="60"/>
        <end position="69"/>
    </location>
</feature>
<dbReference type="GO" id="GO:0006338">
    <property type="term" value="P:chromatin remodeling"/>
    <property type="evidence" value="ECO:0007669"/>
    <property type="project" value="EnsemblFungi"/>
</dbReference>
<feature type="compositionally biased region" description="Polar residues" evidence="2">
    <location>
        <begin position="1"/>
        <end position="10"/>
    </location>
</feature>
<dbReference type="InterPro" id="IPR043129">
    <property type="entry name" value="ATPase_NBD"/>
</dbReference>
<evidence type="ECO:0000313" key="4">
    <source>
        <dbReference type="Proteomes" id="UP000002866"/>
    </source>
</evidence>
<accession>I2GVA0</accession>
<dbReference type="CDD" id="cd10206">
    <property type="entry name" value="ASKHA_NBD_Arp8-like"/>
    <property type="match status" value="1"/>
</dbReference>
<sequence length="854" mass="97192">MSEDQNSSADDQIGTPIGNTQEQGQDQDDDANSNYDSNEDSIDVQDLADDSTIDIKQDSDNENENEDIGDDKSEEKHNVISNKVIIKRKPGRKRRPNNDYGETPLADTKIPSKKNPKIDSSKNKKFHLHLLEKRRLGRLKAAEEFAKKLKQSGIEKIETLTVNPTGLFQPAMLINQKNYSSDYLKKDSQIFAMRNRKEIRENAQTTTSLNNTPDFQEGRGEANQAAQDEDINLGDPSTTIVIHPGSKFLKIGYAQDPNPILIPSCVAVPKNQFLDTVSELNDNFNYSKDQSEKFDEYKNELLKSFKERMRFYKRKVQTNGHEQVLSFNKNSKPEDVTEKNDIEDVNRWINDPQKKYFGSDAIRCSKENFIIRYPFINGGSFNIEAPYYRTLSELLSEVCEFLVHILTSDTFQLKTSDFSSYKIVLVISDIFEKSHLEVMFRLLLNEMQFNAVAIIQESLATCYGAGVGSSTCVVNVGATQTRIACVDEGSIVEDSIVSLDYGGDDITKLFSILLLQSGFPYTDLNINAAHDWILAEKLKKDFVTFHDANVTVQLYNFIKRVPGQIPQKYEFETFEEVMLAPLSLFYPQVLKLLKSEQLAKYKNEQVKKQLPASRDIFTSELNDWKSIAQADCLNKNLYSETSDEISMLKRTLNIHLNLEEIRDEIDKEHEIPNSNYTSLEKAIIQSIANASASLDISKINSFYSNILLVGGGAKIPSLDFILEDRIKIWRPRLLSVNSFPTFYKKLTKLIKELPNYGKTNKTSEEEESLKKAIDELIKTEFEAYGPILEQQASNDSFFPVSILPSPRNMDPAELIWKGASVLAQIKLVEELFVTTADWDMHGSRILQHKCIFTY</sequence>
<dbReference type="OrthoDB" id="5572108at2759"/>
<dbReference type="Gene3D" id="3.30.420.40">
    <property type="match status" value="1"/>
</dbReference>
<dbReference type="eggNOG" id="KOG0797">
    <property type="taxonomic scope" value="Eukaryota"/>
</dbReference>
<dbReference type="PANTHER" id="PTHR11937">
    <property type="entry name" value="ACTIN"/>
    <property type="match status" value="1"/>
</dbReference>
<dbReference type="KEGG" id="tbl:TBLA_0A02530"/>
<comment type="similarity">
    <text evidence="1">Belongs to the actin family.</text>
</comment>
<dbReference type="GO" id="GO:0006302">
    <property type="term" value="P:double-strand break repair"/>
    <property type="evidence" value="ECO:0007669"/>
    <property type="project" value="EnsemblFungi"/>
</dbReference>
<dbReference type="Pfam" id="PF00022">
    <property type="entry name" value="Actin"/>
    <property type="match status" value="1"/>
</dbReference>
<dbReference type="InterPro" id="IPR004000">
    <property type="entry name" value="Actin"/>
</dbReference>
<dbReference type="GO" id="GO:0003729">
    <property type="term" value="F:mRNA binding"/>
    <property type="evidence" value="ECO:0007669"/>
    <property type="project" value="EnsemblFungi"/>
</dbReference>
<dbReference type="SMART" id="SM00268">
    <property type="entry name" value="ACTIN"/>
    <property type="match status" value="1"/>
</dbReference>
<keyword evidence="4" id="KW-1185">Reference proteome</keyword>
<dbReference type="STRING" id="1071380.I2GVA0"/>
<evidence type="ECO:0000256" key="2">
    <source>
        <dbReference type="SAM" id="MobiDB-lite"/>
    </source>
</evidence>
<dbReference type="FunCoup" id="I2GVA0">
    <property type="interactions" value="971"/>
</dbReference>
<gene>
    <name evidence="3" type="primary">TBLA0A02530</name>
    <name evidence="3" type="ORF">TBLA_0A02530</name>
</gene>
<dbReference type="SUPFAM" id="SSF53067">
    <property type="entry name" value="Actin-like ATPase domain"/>
    <property type="match status" value="2"/>
</dbReference>
<organism evidence="3 4">
    <name type="scientific">Henningerozyma blattae (strain ATCC 34711 / CBS 6284 / DSM 70876 / NBRC 10599 / NRRL Y-10934 / UCD 77-7)</name>
    <name type="common">Yeast</name>
    <name type="synonym">Tetrapisispora blattae</name>
    <dbReference type="NCBI Taxonomy" id="1071380"/>
    <lineage>
        <taxon>Eukaryota</taxon>
        <taxon>Fungi</taxon>
        <taxon>Dikarya</taxon>
        <taxon>Ascomycota</taxon>
        <taxon>Saccharomycotina</taxon>
        <taxon>Saccharomycetes</taxon>
        <taxon>Saccharomycetales</taxon>
        <taxon>Saccharomycetaceae</taxon>
        <taxon>Henningerozyma</taxon>
    </lineage>
</organism>
<dbReference type="HOGENOM" id="CLU_006974_0_1_1"/>